<keyword evidence="7" id="KW-0653">Protein transport</keyword>
<evidence type="ECO:0000256" key="9">
    <source>
        <dbReference type="ARBA" id="ARBA00023136"/>
    </source>
</evidence>
<dbReference type="RefSeq" id="WP_084372451.1">
    <property type="nucleotide sequence ID" value="NZ_FWYF01000002.1"/>
</dbReference>
<evidence type="ECO:0000256" key="5">
    <source>
        <dbReference type="ARBA" id="ARBA00022519"/>
    </source>
</evidence>
<dbReference type="PANTHER" id="PTHR33446:SF2">
    <property type="entry name" value="PROTEIN TONB"/>
    <property type="match status" value="1"/>
</dbReference>
<dbReference type="GO" id="GO:0015891">
    <property type="term" value="P:siderophore transport"/>
    <property type="evidence" value="ECO:0007669"/>
    <property type="project" value="InterPro"/>
</dbReference>
<keyword evidence="9 10" id="KW-0472">Membrane</keyword>
<proteinExistence type="inferred from homology"/>
<keyword evidence="4" id="KW-1003">Cell membrane</keyword>
<dbReference type="InterPro" id="IPR037682">
    <property type="entry name" value="TonB_C"/>
</dbReference>
<evidence type="ECO:0000259" key="11">
    <source>
        <dbReference type="PROSITE" id="PS52015"/>
    </source>
</evidence>
<keyword evidence="3" id="KW-0813">Transport</keyword>
<comment type="subcellular location">
    <subcellularLocation>
        <location evidence="1">Cell inner membrane</location>
        <topology evidence="1">Single-pass membrane protein</topology>
        <orientation evidence="1">Periplasmic side</orientation>
    </subcellularLocation>
</comment>
<dbReference type="InterPro" id="IPR006260">
    <property type="entry name" value="TonB/TolA_C"/>
</dbReference>
<evidence type="ECO:0000256" key="4">
    <source>
        <dbReference type="ARBA" id="ARBA00022475"/>
    </source>
</evidence>
<feature type="domain" description="TonB C-terminal" evidence="11">
    <location>
        <begin position="134"/>
        <end position="224"/>
    </location>
</feature>
<evidence type="ECO:0000256" key="3">
    <source>
        <dbReference type="ARBA" id="ARBA00022448"/>
    </source>
</evidence>
<dbReference type="GO" id="GO:0098797">
    <property type="term" value="C:plasma membrane protein complex"/>
    <property type="evidence" value="ECO:0007669"/>
    <property type="project" value="TreeGrafter"/>
</dbReference>
<dbReference type="Pfam" id="PF03544">
    <property type="entry name" value="TonB_C"/>
    <property type="match status" value="1"/>
</dbReference>
<evidence type="ECO:0000256" key="1">
    <source>
        <dbReference type="ARBA" id="ARBA00004383"/>
    </source>
</evidence>
<dbReference type="GO" id="GO:0031992">
    <property type="term" value="F:energy transducer activity"/>
    <property type="evidence" value="ECO:0007669"/>
    <property type="project" value="InterPro"/>
</dbReference>
<dbReference type="OrthoDB" id="9812355at2"/>
<sequence length="224" mass="25292">MELRKNPKIDLERKRNAFFNIGLATSLMLVISAFEWRFYGDGGLVNLGEIDDDFEEIMEIPQTLQPPPPPPVVVLPKIVEVPDEEEIEEDVKSIIDVEINEDDTFEDPIFDEPLPPEIVEEVLIFVESMPEPIGGMSTFYKHVAKQMKYPNQARRMGIEGKVYVQFVIDKNGKLTEVQAIKGIGAGCDEEAVRVIKNAPDWSPGKQRGQPVKVRMILPVTFKLG</sequence>
<keyword evidence="6 10" id="KW-0812">Transmembrane</keyword>
<reference evidence="12 13" key="1">
    <citation type="submission" date="2017-04" db="EMBL/GenBank/DDBJ databases">
        <authorList>
            <person name="Afonso C.L."/>
            <person name="Miller P.J."/>
            <person name="Scott M.A."/>
            <person name="Spackman E."/>
            <person name="Goraichik I."/>
            <person name="Dimitrov K.M."/>
            <person name="Suarez D.L."/>
            <person name="Swayne D.E."/>
        </authorList>
    </citation>
    <scope>NUCLEOTIDE SEQUENCE [LARGE SCALE GENOMIC DNA]</scope>
    <source>
        <strain evidence="12 13">DSM 26133</strain>
    </source>
</reference>
<evidence type="ECO:0000256" key="6">
    <source>
        <dbReference type="ARBA" id="ARBA00022692"/>
    </source>
</evidence>
<dbReference type="GO" id="GO:0015031">
    <property type="term" value="P:protein transport"/>
    <property type="evidence" value="ECO:0007669"/>
    <property type="project" value="UniProtKB-KW"/>
</dbReference>
<dbReference type="PROSITE" id="PS52015">
    <property type="entry name" value="TONB_CTD"/>
    <property type="match status" value="1"/>
</dbReference>
<dbReference type="GO" id="GO:0055085">
    <property type="term" value="P:transmembrane transport"/>
    <property type="evidence" value="ECO:0007669"/>
    <property type="project" value="InterPro"/>
</dbReference>
<protein>
    <submittedName>
        <fullName evidence="12">Outer membrane transport energization protein TonB (TC 2.C.1.1.1)</fullName>
    </submittedName>
</protein>
<dbReference type="NCBIfam" id="TIGR01352">
    <property type="entry name" value="tonB_Cterm"/>
    <property type="match status" value="1"/>
</dbReference>
<dbReference type="EMBL" id="FWYF01000002">
    <property type="protein sequence ID" value="SMD34035.1"/>
    <property type="molecule type" value="Genomic_DNA"/>
</dbReference>
<dbReference type="GO" id="GO:0030288">
    <property type="term" value="C:outer membrane-bounded periplasmic space"/>
    <property type="evidence" value="ECO:0007669"/>
    <property type="project" value="InterPro"/>
</dbReference>
<dbReference type="PANTHER" id="PTHR33446">
    <property type="entry name" value="PROTEIN TONB-RELATED"/>
    <property type="match status" value="1"/>
</dbReference>
<dbReference type="InterPro" id="IPR003538">
    <property type="entry name" value="TonB"/>
</dbReference>
<evidence type="ECO:0000256" key="10">
    <source>
        <dbReference type="SAM" id="Phobius"/>
    </source>
</evidence>
<evidence type="ECO:0000256" key="2">
    <source>
        <dbReference type="ARBA" id="ARBA00006555"/>
    </source>
</evidence>
<evidence type="ECO:0000256" key="7">
    <source>
        <dbReference type="ARBA" id="ARBA00022927"/>
    </source>
</evidence>
<dbReference type="SUPFAM" id="SSF74653">
    <property type="entry name" value="TolA/TonB C-terminal domain"/>
    <property type="match status" value="1"/>
</dbReference>
<keyword evidence="8 10" id="KW-1133">Transmembrane helix</keyword>
<keyword evidence="5" id="KW-0997">Cell inner membrane</keyword>
<evidence type="ECO:0000256" key="8">
    <source>
        <dbReference type="ARBA" id="ARBA00022989"/>
    </source>
</evidence>
<organism evidence="12 13">
    <name type="scientific">Reichenbachiella faecimaris</name>
    <dbReference type="NCBI Taxonomy" id="692418"/>
    <lineage>
        <taxon>Bacteria</taxon>
        <taxon>Pseudomonadati</taxon>
        <taxon>Bacteroidota</taxon>
        <taxon>Cytophagia</taxon>
        <taxon>Cytophagales</taxon>
        <taxon>Reichenbachiellaceae</taxon>
        <taxon>Reichenbachiella</taxon>
    </lineage>
</organism>
<dbReference type="AlphaFoldDB" id="A0A1W2GBJ8"/>
<feature type="transmembrane region" description="Helical" evidence="10">
    <location>
        <begin position="21"/>
        <end position="39"/>
    </location>
</feature>
<dbReference type="Gene3D" id="3.30.1150.10">
    <property type="match status" value="1"/>
</dbReference>
<dbReference type="STRING" id="692418.SAMN04488029_1806"/>
<evidence type="ECO:0000313" key="13">
    <source>
        <dbReference type="Proteomes" id="UP000192472"/>
    </source>
</evidence>
<dbReference type="InterPro" id="IPR051045">
    <property type="entry name" value="TonB-dependent_transducer"/>
</dbReference>
<comment type="similarity">
    <text evidence="2">Belongs to the TonB family.</text>
</comment>
<gene>
    <name evidence="12" type="ORF">SAMN04488029_1806</name>
</gene>
<keyword evidence="13" id="KW-1185">Reference proteome</keyword>
<evidence type="ECO:0000313" key="12">
    <source>
        <dbReference type="EMBL" id="SMD34035.1"/>
    </source>
</evidence>
<name>A0A1W2GBJ8_REIFA</name>
<dbReference type="Proteomes" id="UP000192472">
    <property type="component" value="Unassembled WGS sequence"/>
</dbReference>
<dbReference type="PRINTS" id="PR01374">
    <property type="entry name" value="TONBPROTEIN"/>
</dbReference>
<accession>A0A1W2GBJ8</accession>